<evidence type="ECO:0000313" key="2">
    <source>
        <dbReference type="EMBL" id="VBB13464.1"/>
    </source>
</evidence>
<dbReference type="EMBL" id="LR025743">
    <property type="protein sequence ID" value="VBB13464.1"/>
    <property type="molecule type" value="Genomic_DNA"/>
</dbReference>
<dbReference type="Proteomes" id="UP000268684">
    <property type="component" value="Chromosome II"/>
</dbReference>
<evidence type="ECO:0000256" key="1">
    <source>
        <dbReference type="SAM" id="SignalP"/>
    </source>
</evidence>
<protein>
    <submittedName>
        <fullName evidence="2">Uncharacterized protein</fullName>
    </submittedName>
</protein>
<accession>A0AAJ5NDN9</accession>
<reference evidence="2 3" key="1">
    <citation type="submission" date="2017-11" db="EMBL/GenBank/DDBJ databases">
        <authorList>
            <person name="Seth-Smith MB H."/>
        </authorList>
    </citation>
    <scope>NUCLEOTIDE SEQUENCE [LARGE SCALE GENOMIC DNA]</scope>
    <source>
        <strain evidence="2">E</strain>
    </source>
</reference>
<evidence type="ECO:0000313" key="3">
    <source>
        <dbReference type="Proteomes" id="UP000268684"/>
    </source>
</evidence>
<dbReference type="RefSeq" id="WP_122172201.1">
    <property type="nucleotide sequence ID" value="NZ_LR025743.1"/>
</dbReference>
<keyword evidence="3" id="KW-1185">Reference proteome</keyword>
<sequence>MPIRPLRPLLIVPALAVSIAAHAQQVGVVADGVYYTPNTHLAAGTSLQVLPDDDKGVARCCATITGPAAKPGNQILDSLHDDRTIAAYALSLPKSVPADTRGFGVAGTARFVRQGAHPQALLDGGLQLAFSTCTSVEGTHYLGRKVDGNKLLVHLYQYFDGEFEPTCKDRDLK</sequence>
<organism evidence="2 3">
    <name type="scientific">Burkholderia stabilis</name>
    <dbReference type="NCBI Taxonomy" id="95485"/>
    <lineage>
        <taxon>Bacteria</taxon>
        <taxon>Pseudomonadati</taxon>
        <taxon>Pseudomonadota</taxon>
        <taxon>Betaproteobacteria</taxon>
        <taxon>Burkholderiales</taxon>
        <taxon>Burkholderiaceae</taxon>
        <taxon>Burkholderia</taxon>
        <taxon>Burkholderia cepacia complex</taxon>
    </lineage>
</organism>
<gene>
    <name evidence="2" type="ORF">BSTAB16_3649</name>
</gene>
<dbReference type="GeneID" id="71056092"/>
<proteinExistence type="predicted"/>
<name>A0AAJ5NDN9_9BURK</name>
<keyword evidence="1" id="KW-0732">Signal</keyword>
<feature type="signal peptide" evidence="1">
    <location>
        <begin position="1"/>
        <end position="23"/>
    </location>
</feature>
<feature type="chain" id="PRO_5042512413" evidence="1">
    <location>
        <begin position="24"/>
        <end position="173"/>
    </location>
</feature>
<dbReference type="AlphaFoldDB" id="A0AAJ5NDN9"/>